<dbReference type="SUPFAM" id="SSF46689">
    <property type="entry name" value="Homeodomain-like"/>
    <property type="match status" value="1"/>
</dbReference>
<dbReference type="AlphaFoldDB" id="A0A0H4PDB0"/>
<dbReference type="KEGG" id="camu:CA2015_2831"/>
<dbReference type="InterPro" id="IPR009057">
    <property type="entry name" value="Homeodomain-like_sf"/>
</dbReference>
<dbReference type="RefSeq" id="WP_048642482.1">
    <property type="nucleotide sequence ID" value="NZ_CP012040.1"/>
</dbReference>
<evidence type="ECO:0000313" key="1">
    <source>
        <dbReference type="EMBL" id="AKP52239.1"/>
    </source>
</evidence>
<protein>
    <submittedName>
        <fullName evidence="1">PF04255 family protein</fullName>
    </submittedName>
</protein>
<sequence length="82" mass="9262">METQLLDRITVNPEICHGKPTIGNKRYTVDLILDLLSAGSTHAEILEDYPKLEEEDILACLAYASKLLKYSSYTKTSVLNWC</sequence>
<keyword evidence="2" id="KW-1185">Reference proteome</keyword>
<organism evidence="1 2">
    <name type="scientific">Cyclobacterium amurskyense</name>
    <dbReference type="NCBI Taxonomy" id="320787"/>
    <lineage>
        <taxon>Bacteria</taxon>
        <taxon>Pseudomonadati</taxon>
        <taxon>Bacteroidota</taxon>
        <taxon>Cytophagia</taxon>
        <taxon>Cytophagales</taxon>
        <taxon>Cyclobacteriaceae</taxon>
        <taxon>Cyclobacterium</taxon>
    </lineage>
</organism>
<dbReference type="PANTHER" id="PTHR34849">
    <property type="entry name" value="SSL5025 PROTEIN"/>
    <property type="match status" value="1"/>
</dbReference>
<dbReference type="PATRIC" id="fig|320787.5.peg.3099"/>
<dbReference type="Gene3D" id="1.10.10.10">
    <property type="entry name" value="Winged helix-like DNA-binding domain superfamily/Winged helix DNA-binding domain"/>
    <property type="match status" value="1"/>
</dbReference>
<accession>A0A0H4PDB0</accession>
<dbReference type="OrthoDB" id="1494556at2"/>
<reference evidence="1 2" key="1">
    <citation type="submission" date="2015-07" db="EMBL/GenBank/DDBJ databases">
        <authorList>
            <person name="Kim K.M."/>
        </authorList>
    </citation>
    <scope>NUCLEOTIDE SEQUENCE [LARGE SCALE GENOMIC DNA]</scope>
    <source>
        <strain evidence="1 2">KCTC 12363</strain>
    </source>
</reference>
<evidence type="ECO:0000313" key="2">
    <source>
        <dbReference type="Proteomes" id="UP000036520"/>
    </source>
</evidence>
<dbReference type="Pfam" id="PF04255">
    <property type="entry name" value="DUF433"/>
    <property type="match status" value="1"/>
</dbReference>
<dbReference type="STRING" id="320787.CA2015_2831"/>
<dbReference type="EMBL" id="CP012040">
    <property type="protein sequence ID" value="AKP52239.1"/>
    <property type="molecule type" value="Genomic_DNA"/>
</dbReference>
<dbReference type="InterPro" id="IPR007367">
    <property type="entry name" value="DUF433"/>
</dbReference>
<gene>
    <name evidence="1" type="ORF">CA2015_2831</name>
</gene>
<dbReference type="InterPro" id="IPR036388">
    <property type="entry name" value="WH-like_DNA-bd_sf"/>
</dbReference>
<dbReference type="Proteomes" id="UP000036520">
    <property type="component" value="Chromosome"/>
</dbReference>
<dbReference type="PANTHER" id="PTHR34849:SF3">
    <property type="entry name" value="SSR2962 PROTEIN"/>
    <property type="match status" value="1"/>
</dbReference>
<name>A0A0H4PDB0_9BACT</name>
<proteinExistence type="predicted"/>